<reference evidence="2" key="1">
    <citation type="submission" date="2022-10" db="EMBL/GenBank/DDBJ databases">
        <title>Culturing micro-colonial fungi from biological soil crusts in the Mojave desert and describing Neophaeococcomyces mojavensis, and introducing the new genera and species Taxawa tesnikishii.</title>
        <authorList>
            <person name="Kurbessoian T."/>
            <person name="Stajich J.E."/>
        </authorList>
    </citation>
    <scope>NUCLEOTIDE SEQUENCE</scope>
    <source>
        <strain evidence="2">TK_41</strain>
    </source>
</reference>
<dbReference type="PANTHER" id="PTHR24148">
    <property type="entry name" value="ANKYRIN REPEAT DOMAIN-CONTAINING PROTEIN 39 HOMOLOG-RELATED"/>
    <property type="match status" value="1"/>
</dbReference>
<dbReference type="InterPro" id="IPR010730">
    <property type="entry name" value="HET"/>
</dbReference>
<keyword evidence="3" id="KW-1185">Reference proteome</keyword>
<dbReference type="AlphaFoldDB" id="A0AA38WWR1"/>
<evidence type="ECO:0000313" key="3">
    <source>
        <dbReference type="Proteomes" id="UP001172673"/>
    </source>
</evidence>
<evidence type="ECO:0000313" key="2">
    <source>
        <dbReference type="EMBL" id="KAJ9602551.1"/>
    </source>
</evidence>
<accession>A0AA38WWR1</accession>
<feature type="domain" description="Heterokaryon incompatibility" evidence="1">
    <location>
        <begin position="32"/>
        <end position="126"/>
    </location>
</feature>
<gene>
    <name evidence="2" type="ORF">H2200_013094</name>
</gene>
<proteinExistence type="predicted"/>
<dbReference type="PANTHER" id="PTHR24148:SF77">
    <property type="entry name" value="HETEROKARYON INCOMPATIBILITY DOMAIN-CONTAINING PROTEIN"/>
    <property type="match status" value="1"/>
</dbReference>
<evidence type="ECO:0000259" key="1">
    <source>
        <dbReference type="Pfam" id="PF06985"/>
    </source>
</evidence>
<dbReference type="Proteomes" id="UP001172673">
    <property type="component" value="Unassembled WGS sequence"/>
</dbReference>
<sequence>MEAAPTTEGNNSQIHGTFQLIDLSSDILPHFGALSYVWGEPDGNVHTISCDGKDLEVFPNCHSALRHLRGKLASFATWIDAICIDPDNVHEKETQIQHMGDVYSKAHVVYVWLGAGNTRTSLAMADLANPPLLNYFVAGGSREDALP</sequence>
<dbReference type="EMBL" id="JAPDRK010000026">
    <property type="protein sequence ID" value="KAJ9602551.1"/>
    <property type="molecule type" value="Genomic_DNA"/>
</dbReference>
<comment type="caution">
    <text evidence="2">The sequence shown here is derived from an EMBL/GenBank/DDBJ whole genome shotgun (WGS) entry which is preliminary data.</text>
</comment>
<organism evidence="2 3">
    <name type="scientific">Cladophialophora chaetospira</name>
    <dbReference type="NCBI Taxonomy" id="386627"/>
    <lineage>
        <taxon>Eukaryota</taxon>
        <taxon>Fungi</taxon>
        <taxon>Dikarya</taxon>
        <taxon>Ascomycota</taxon>
        <taxon>Pezizomycotina</taxon>
        <taxon>Eurotiomycetes</taxon>
        <taxon>Chaetothyriomycetidae</taxon>
        <taxon>Chaetothyriales</taxon>
        <taxon>Herpotrichiellaceae</taxon>
        <taxon>Cladophialophora</taxon>
    </lineage>
</organism>
<dbReference type="Pfam" id="PF06985">
    <property type="entry name" value="HET"/>
    <property type="match status" value="1"/>
</dbReference>
<name>A0AA38WWR1_9EURO</name>
<protein>
    <recommendedName>
        <fullName evidence="1">Heterokaryon incompatibility domain-containing protein</fullName>
    </recommendedName>
</protein>
<dbReference type="InterPro" id="IPR052895">
    <property type="entry name" value="HetReg/Transcr_Mod"/>
</dbReference>